<accession>A0A059XTE8</accession>
<dbReference type="RefSeq" id="WP_014959793.1">
    <property type="nucleotide sequence ID" value="NZ_CP007243.1"/>
</dbReference>
<keyword evidence="6" id="KW-0814">Transposable element</keyword>
<dbReference type="KEGG" id="lfp:Y981_04645"/>
<evidence type="ECO:0000313" key="7">
    <source>
        <dbReference type="EMBL" id="AIA30315.1"/>
    </source>
</evidence>
<proteinExistence type="inferred from homology"/>
<name>A0A059XTE8_9BACT</name>
<evidence type="ECO:0000313" key="8">
    <source>
        <dbReference type="Proteomes" id="UP000027059"/>
    </source>
</evidence>
<dbReference type="Pfam" id="PF00872">
    <property type="entry name" value="Transposase_mut"/>
    <property type="match status" value="1"/>
</dbReference>
<evidence type="ECO:0000256" key="1">
    <source>
        <dbReference type="ARBA" id="ARBA00002190"/>
    </source>
</evidence>
<dbReference type="InterPro" id="IPR001207">
    <property type="entry name" value="Transposase_mutator"/>
</dbReference>
<dbReference type="Proteomes" id="UP000027059">
    <property type="component" value="Chromosome"/>
</dbReference>
<dbReference type="NCBIfam" id="NF033543">
    <property type="entry name" value="transpos_IS256"/>
    <property type="match status" value="1"/>
</dbReference>
<reference evidence="7 8" key="2">
    <citation type="journal article" date="2015" name="Biomed. Res. Int.">
        <title>Effects of Arsenite Resistance on the Growth and Functional Gene Expression of Leptospirillum ferriphilum and Acidithiobacillus thiooxidans in Pure Culture and Coculture.</title>
        <authorList>
            <person name="Jiang H."/>
            <person name="Liang Y."/>
            <person name="Yin H."/>
            <person name="Xiao Y."/>
            <person name="Guo X."/>
            <person name="Xu Y."/>
            <person name="Hu Q."/>
            <person name="Liu H."/>
            <person name="Liu X."/>
        </authorList>
    </citation>
    <scope>NUCLEOTIDE SEQUENCE [LARGE SCALE GENOMIC DNA]</scope>
    <source>
        <strain evidence="7 8">YSK</strain>
    </source>
</reference>
<organism evidence="7 8">
    <name type="scientific">Leptospirillum ferriphilum YSK</name>
    <dbReference type="NCBI Taxonomy" id="1441628"/>
    <lineage>
        <taxon>Bacteria</taxon>
        <taxon>Pseudomonadati</taxon>
        <taxon>Nitrospirota</taxon>
        <taxon>Nitrospiria</taxon>
        <taxon>Nitrospirales</taxon>
        <taxon>Nitrospiraceae</taxon>
        <taxon>Leptospirillum</taxon>
    </lineage>
</organism>
<dbReference type="HOGENOM" id="CLU_036805_8_0_0"/>
<dbReference type="EMBL" id="CP007243">
    <property type="protein sequence ID" value="AIA30315.1"/>
    <property type="molecule type" value="Genomic_DNA"/>
</dbReference>
<dbReference type="PANTHER" id="PTHR33217:SF7">
    <property type="entry name" value="TRANSPOSASE FOR INSERTION SEQUENCE ELEMENT IS1081"/>
    <property type="match status" value="1"/>
</dbReference>
<keyword evidence="3 6" id="KW-0815">Transposition</keyword>
<keyword evidence="4 6" id="KW-0238">DNA-binding</keyword>
<sequence>MAELNLTLNPDLLPNLLTEGGDGLKKLVESVLNQVLEAQMTEHLGADRHERTEERAGYRNGVRERTLTTRVGTVILRVPQTRDGSFSTDLFKRYQRSEQALVLSMMEMVVQGVSTRKVANITEELCGTRFSKSTVSQLSTGLSARVQAWKNRKLSSPYPFVLIDALVIRVRKNESVSPMAALIATGITAEGQREILGLTLGDSENEASWDDMLRDLKHRGLSGVDLIVSDDHKGLKNAAWKHFQGVRWQRCQVHFLRNILGHAPASQRGPLAQALSRLFRSETMEEARMVRNEILRTFEKKAPKAMECLEEGFDETLNILTFPKKYRVRLRSTNSQERLNEEIRRRERVIRIFPNEESAIRLIGALLSEFHEQWSTGKKYLDMTEYHEWKKQESFKTSSTLAIVE</sequence>
<evidence type="ECO:0000256" key="2">
    <source>
        <dbReference type="ARBA" id="ARBA00010961"/>
    </source>
</evidence>
<dbReference type="PANTHER" id="PTHR33217">
    <property type="entry name" value="TRANSPOSASE FOR INSERTION SEQUENCE ELEMENT IS1081"/>
    <property type="match status" value="1"/>
</dbReference>
<keyword evidence="8" id="KW-1185">Reference proteome</keyword>
<dbReference type="GO" id="GO:0004803">
    <property type="term" value="F:transposase activity"/>
    <property type="evidence" value="ECO:0007669"/>
    <property type="project" value="UniProtKB-UniRule"/>
</dbReference>
<comment type="similarity">
    <text evidence="2 6">Belongs to the transposase mutator family.</text>
</comment>
<evidence type="ECO:0000256" key="3">
    <source>
        <dbReference type="ARBA" id="ARBA00022578"/>
    </source>
</evidence>
<evidence type="ECO:0000256" key="5">
    <source>
        <dbReference type="ARBA" id="ARBA00023172"/>
    </source>
</evidence>
<dbReference type="OrthoDB" id="9779930at2"/>
<gene>
    <name evidence="7" type="ORF">Y981_04645</name>
</gene>
<evidence type="ECO:0000256" key="6">
    <source>
        <dbReference type="RuleBase" id="RU365089"/>
    </source>
</evidence>
<keyword evidence="5 6" id="KW-0233">DNA recombination</keyword>
<protein>
    <recommendedName>
        <fullName evidence="6">Mutator family transposase</fullName>
    </recommendedName>
</protein>
<comment type="function">
    <text evidence="1 6">Required for the transposition of the insertion element.</text>
</comment>
<dbReference type="GO" id="GO:0003677">
    <property type="term" value="F:DNA binding"/>
    <property type="evidence" value="ECO:0007669"/>
    <property type="project" value="UniProtKB-UniRule"/>
</dbReference>
<dbReference type="AlphaFoldDB" id="A0A059XTE8"/>
<dbReference type="GO" id="GO:0006313">
    <property type="term" value="P:DNA transposition"/>
    <property type="evidence" value="ECO:0007669"/>
    <property type="project" value="UniProtKB-UniRule"/>
</dbReference>
<reference evidence="8" key="1">
    <citation type="submission" date="2014-02" db="EMBL/GenBank/DDBJ databases">
        <title>Complete genome sequence and comparative genomic analysis of the nitrogen-fixing bacterium Leptospirillum ferriphilum YSK.</title>
        <authorList>
            <person name="Guo X."/>
            <person name="Yin H."/>
            <person name="Liang Y."/>
            <person name="Hu Q."/>
            <person name="Ma L."/>
            <person name="Xiao Y."/>
            <person name="Zhang X."/>
            <person name="Qiu G."/>
            <person name="Liu X."/>
        </authorList>
    </citation>
    <scope>NUCLEOTIDE SEQUENCE [LARGE SCALE GENOMIC DNA]</scope>
    <source>
        <strain evidence="8">YSK</strain>
    </source>
</reference>
<evidence type="ECO:0000256" key="4">
    <source>
        <dbReference type="ARBA" id="ARBA00023125"/>
    </source>
</evidence>